<dbReference type="STRING" id="1754190.A0A1Y2APM4"/>
<evidence type="ECO:0000256" key="8">
    <source>
        <dbReference type="ARBA" id="ARBA00081473"/>
    </source>
</evidence>
<dbReference type="CDD" id="cd07980">
    <property type="entry name" value="TFIIF_beta"/>
    <property type="match status" value="1"/>
</dbReference>
<dbReference type="Gene3D" id="1.10.10.10">
    <property type="entry name" value="Winged helix-like DNA-binding domain superfamily/Winged helix DNA-binding domain"/>
    <property type="match status" value="1"/>
</dbReference>
<keyword evidence="13" id="KW-0648">Protein biosynthesis</keyword>
<proteinExistence type="inferred from homology"/>
<comment type="caution">
    <text evidence="13">The sequence shown here is derived from an EMBL/GenBank/DDBJ whole genome shotgun (WGS) entry which is preliminary data.</text>
</comment>
<comment type="subcellular location">
    <subcellularLocation>
        <location evidence="1">Nucleus</location>
    </subcellularLocation>
</comment>
<keyword evidence="6" id="KW-0804">Transcription</keyword>
<feature type="domain" description="TFIIF beta subunit HTH" evidence="11">
    <location>
        <begin position="166"/>
        <end position="229"/>
    </location>
</feature>
<evidence type="ECO:0000256" key="9">
    <source>
        <dbReference type="ARBA" id="ARBA00081863"/>
    </source>
</evidence>
<dbReference type="FunFam" id="1.10.10.10:FF:000035">
    <property type="entry name" value="General transcription factor IIF subunit 2"/>
    <property type="match status" value="1"/>
</dbReference>
<evidence type="ECO:0000256" key="4">
    <source>
        <dbReference type="ARBA" id="ARBA00023015"/>
    </source>
</evidence>
<keyword evidence="7" id="KW-0539">Nucleus</keyword>
<evidence type="ECO:0000256" key="6">
    <source>
        <dbReference type="ARBA" id="ARBA00023163"/>
    </source>
</evidence>
<dbReference type="Pfam" id="PF17683">
    <property type="entry name" value="TFIIF_beta_N"/>
    <property type="match status" value="1"/>
</dbReference>
<comment type="similarity">
    <text evidence="2">Belongs to the TFIIF beta subunit family.</text>
</comment>
<dbReference type="InterPro" id="IPR036390">
    <property type="entry name" value="WH_DNA-bd_sf"/>
</dbReference>
<reference evidence="13 14" key="1">
    <citation type="submission" date="2016-08" db="EMBL/GenBank/DDBJ databases">
        <title>A Parts List for Fungal Cellulosomes Revealed by Comparative Genomics.</title>
        <authorList>
            <consortium name="DOE Joint Genome Institute"/>
            <person name="Haitjema C.H."/>
            <person name="Gilmore S.P."/>
            <person name="Henske J.K."/>
            <person name="Solomon K.V."/>
            <person name="De Groot R."/>
            <person name="Kuo A."/>
            <person name="Mondo S.J."/>
            <person name="Salamov A.A."/>
            <person name="Labutti K."/>
            <person name="Zhao Z."/>
            <person name="Chiniquy J."/>
            <person name="Barry K."/>
            <person name="Brewer H.M."/>
            <person name="Purvine S.O."/>
            <person name="Wright A.T."/>
            <person name="Boxma B."/>
            <person name="Van Alen T."/>
            <person name="Hackstein J.H."/>
            <person name="Baker S.E."/>
            <person name="Grigoriev I.V."/>
            <person name="O'Malley M.A."/>
        </authorList>
    </citation>
    <scope>NUCLEOTIDE SEQUENCE [LARGE SCALE GENOMIC DNA]</scope>
    <source>
        <strain evidence="13 14">G1</strain>
    </source>
</reference>
<feature type="domain" description="TFIIF beta subunit N-terminal" evidence="12">
    <location>
        <begin position="19"/>
        <end position="88"/>
    </location>
</feature>
<evidence type="ECO:0000256" key="10">
    <source>
        <dbReference type="SAM" id="MobiDB-lite"/>
    </source>
</evidence>
<dbReference type="PANTHER" id="PTHR10445:SF0">
    <property type="entry name" value="GENERAL TRANSCRIPTION FACTOR IIF SUBUNIT 2"/>
    <property type="match status" value="1"/>
</dbReference>
<name>A0A1Y2APM4_9FUNG</name>
<dbReference type="Proteomes" id="UP000193920">
    <property type="component" value="Unassembled WGS sequence"/>
</dbReference>
<dbReference type="SUPFAM" id="SSF46785">
    <property type="entry name" value="Winged helix' DNA-binding domain"/>
    <property type="match status" value="1"/>
</dbReference>
<dbReference type="Pfam" id="PF02270">
    <property type="entry name" value="TFIIF_beta"/>
    <property type="match status" value="1"/>
</dbReference>
<gene>
    <name evidence="13" type="ORF">LY90DRAFT_428798</name>
</gene>
<dbReference type="OrthoDB" id="26094at2759"/>
<evidence type="ECO:0000256" key="2">
    <source>
        <dbReference type="ARBA" id="ARBA00009543"/>
    </source>
</evidence>
<evidence type="ECO:0000313" key="14">
    <source>
        <dbReference type="Proteomes" id="UP000193920"/>
    </source>
</evidence>
<dbReference type="GO" id="GO:0003743">
    <property type="term" value="F:translation initiation factor activity"/>
    <property type="evidence" value="ECO:0007669"/>
    <property type="project" value="UniProtKB-KW"/>
</dbReference>
<evidence type="ECO:0000259" key="11">
    <source>
        <dbReference type="Pfam" id="PF02270"/>
    </source>
</evidence>
<dbReference type="InterPro" id="IPR040504">
    <property type="entry name" value="TFIIF_beta_N"/>
</dbReference>
<feature type="region of interest" description="Disordered" evidence="10">
    <location>
        <begin position="227"/>
        <end position="246"/>
    </location>
</feature>
<dbReference type="GO" id="GO:0005674">
    <property type="term" value="C:transcription factor TFIIF complex"/>
    <property type="evidence" value="ECO:0007669"/>
    <property type="project" value="InterPro"/>
</dbReference>
<evidence type="ECO:0000256" key="7">
    <source>
        <dbReference type="ARBA" id="ARBA00023242"/>
    </source>
</evidence>
<dbReference type="AlphaFoldDB" id="A0A1Y2APM4"/>
<sequence length="246" mass="28885">MADEFEDEPGYLKLDNAERKVWLVKVPKFLFDKWKEVKEEGIDYGTLKIKNVPSSKNAIDVTLTLDDRFSKDLPKNYKLQFTNYSPTTAGYSIEGIVHNEATISPIVDEHYKKIMLNRTKAASKPKRQTRVMDVNDEKKAYRIVSDNSKFSTQETHKKVNQEKRERLPREDVVTLLFQAFDKYPYWNFNGLVEHTDQPQSYLKEILGDIGQLIKRGPYNGMWQLKKEYRNQQKEKAEEKGPENNKK</sequence>
<organism evidence="13 14">
    <name type="scientific">Neocallimastix californiae</name>
    <dbReference type="NCBI Taxonomy" id="1754190"/>
    <lineage>
        <taxon>Eukaryota</taxon>
        <taxon>Fungi</taxon>
        <taxon>Fungi incertae sedis</taxon>
        <taxon>Chytridiomycota</taxon>
        <taxon>Chytridiomycota incertae sedis</taxon>
        <taxon>Neocallimastigomycetes</taxon>
        <taxon>Neocallimastigales</taxon>
        <taxon>Neocallimastigaceae</taxon>
        <taxon>Neocallimastix</taxon>
    </lineage>
</organism>
<evidence type="ECO:0000313" key="13">
    <source>
        <dbReference type="EMBL" id="ORY24250.1"/>
    </source>
</evidence>
<dbReference type="GO" id="GO:0003677">
    <property type="term" value="F:DNA binding"/>
    <property type="evidence" value="ECO:0007669"/>
    <property type="project" value="UniProtKB-KW"/>
</dbReference>
<dbReference type="EMBL" id="MCOG01000224">
    <property type="protein sequence ID" value="ORY24250.1"/>
    <property type="molecule type" value="Genomic_DNA"/>
</dbReference>
<dbReference type="InterPro" id="IPR040450">
    <property type="entry name" value="TFIIF_beta_HTH"/>
</dbReference>
<dbReference type="GO" id="GO:0006367">
    <property type="term" value="P:transcription initiation at RNA polymerase II promoter"/>
    <property type="evidence" value="ECO:0007669"/>
    <property type="project" value="InterPro"/>
</dbReference>
<dbReference type="InterPro" id="IPR003196">
    <property type="entry name" value="TFIIF_beta"/>
</dbReference>
<evidence type="ECO:0000256" key="1">
    <source>
        <dbReference type="ARBA" id="ARBA00004123"/>
    </source>
</evidence>
<evidence type="ECO:0000259" key="12">
    <source>
        <dbReference type="Pfam" id="PF17683"/>
    </source>
</evidence>
<keyword evidence="13" id="KW-0396">Initiation factor</keyword>
<keyword evidence="5" id="KW-0238">DNA-binding</keyword>
<dbReference type="PANTHER" id="PTHR10445">
    <property type="entry name" value="GENERAL TRANSCRIPTION FACTOR IIF SUBUNIT 2"/>
    <property type="match status" value="1"/>
</dbReference>
<dbReference type="InterPro" id="IPR011039">
    <property type="entry name" value="TFIIF_interaction"/>
</dbReference>
<accession>A0A1Y2APM4</accession>
<evidence type="ECO:0000256" key="5">
    <source>
        <dbReference type="ARBA" id="ARBA00023125"/>
    </source>
</evidence>
<keyword evidence="4" id="KW-0805">Transcription regulation</keyword>
<dbReference type="SUPFAM" id="SSF50916">
    <property type="entry name" value="Rap30/74 interaction domains"/>
    <property type="match status" value="1"/>
</dbReference>
<protein>
    <recommendedName>
        <fullName evidence="3">Transcription initiation factor IIF subunit beta</fullName>
    </recommendedName>
    <alternativeName>
        <fullName evidence="9">TFIIF medium subunit</fullName>
    </alternativeName>
    <alternativeName>
        <fullName evidence="8">TFIIF-beta</fullName>
    </alternativeName>
</protein>
<dbReference type="InterPro" id="IPR036388">
    <property type="entry name" value="WH-like_DNA-bd_sf"/>
</dbReference>
<keyword evidence="14" id="KW-1185">Reference proteome</keyword>
<evidence type="ECO:0000256" key="3">
    <source>
        <dbReference type="ARBA" id="ARBA00021453"/>
    </source>
</evidence>